<proteinExistence type="predicted"/>
<name>A0A915A468_PARUN</name>
<evidence type="ECO:0000256" key="1">
    <source>
        <dbReference type="SAM" id="Phobius"/>
    </source>
</evidence>
<keyword evidence="1" id="KW-0812">Transmembrane</keyword>
<keyword evidence="1" id="KW-0472">Membrane</keyword>
<feature type="transmembrane region" description="Helical" evidence="1">
    <location>
        <begin position="53"/>
        <end position="74"/>
    </location>
</feature>
<organism evidence="2 3">
    <name type="scientific">Parascaris univalens</name>
    <name type="common">Nematode worm</name>
    <dbReference type="NCBI Taxonomy" id="6257"/>
    <lineage>
        <taxon>Eukaryota</taxon>
        <taxon>Metazoa</taxon>
        <taxon>Ecdysozoa</taxon>
        <taxon>Nematoda</taxon>
        <taxon>Chromadorea</taxon>
        <taxon>Rhabditida</taxon>
        <taxon>Spirurina</taxon>
        <taxon>Ascaridomorpha</taxon>
        <taxon>Ascaridoidea</taxon>
        <taxon>Ascarididae</taxon>
        <taxon>Parascaris</taxon>
    </lineage>
</organism>
<keyword evidence="1" id="KW-1133">Transmembrane helix</keyword>
<feature type="transmembrane region" description="Helical" evidence="1">
    <location>
        <begin position="26"/>
        <end position="47"/>
    </location>
</feature>
<dbReference type="WBParaSite" id="PgE071_g001_t01">
    <property type="protein sequence ID" value="PgE071_g001_t01"/>
    <property type="gene ID" value="PgE071_g001"/>
</dbReference>
<keyword evidence="2" id="KW-1185">Reference proteome</keyword>
<protein>
    <submittedName>
        <fullName evidence="3">Tudor domain-containing protein</fullName>
    </submittedName>
</protein>
<accession>A0A915A468</accession>
<evidence type="ECO:0000313" key="3">
    <source>
        <dbReference type="WBParaSite" id="PgE071_g001_t01"/>
    </source>
</evidence>
<dbReference type="AlphaFoldDB" id="A0A915A468"/>
<dbReference type="Proteomes" id="UP000887569">
    <property type="component" value="Unplaced"/>
</dbReference>
<sequence length="79" mass="9352">MENERINKCMYKTSCDMCGDAAKSKIIALSFFRINILCKCLFKWVVTVLHKDVFFMLIGTICCFGEYVCERLFVRFFLR</sequence>
<reference evidence="3" key="1">
    <citation type="submission" date="2022-11" db="UniProtKB">
        <authorList>
            <consortium name="WormBaseParasite"/>
        </authorList>
    </citation>
    <scope>IDENTIFICATION</scope>
</reference>
<evidence type="ECO:0000313" key="2">
    <source>
        <dbReference type="Proteomes" id="UP000887569"/>
    </source>
</evidence>